<dbReference type="Gene3D" id="2.40.128.320">
    <property type="entry name" value="Protein HRI1, N-terminal domain"/>
    <property type="match status" value="1"/>
</dbReference>
<name>A0A165T443_9AGAM</name>
<proteinExistence type="predicted"/>
<sequence>VSTRLHIRFPPAPAYEDTDTLVLTFHTYYLDLRVQRTSPGLSWAFAGTLTHPEPNRTIWEHRIDSRAFRGVDAGVSTALDNGDTLEVGEMVNPATGMVEGYEEVWRAVPVES</sequence>
<dbReference type="InterPro" id="IPR031818">
    <property type="entry name" value="Hri1"/>
</dbReference>
<dbReference type="OrthoDB" id="4045395at2759"/>
<dbReference type="Proteomes" id="UP000076761">
    <property type="component" value="Unassembled WGS sequence"/>
</dbReference>
<gene>
    <name evidence="1" type="ORF">NEOLEDRAFT_1047798</name>
</gene>
<reference evidence="1 2" key="1">
    <citation type="journal article" date="2016" name="Mol. Biol. Evol.">
        <title>Comparative Genomics of Early-Diverging Mushroom-Forming Fungi Provides Insights into the Origins of Lignocellulose Decay Capabilities.</title>
        <authorList>
            <person name="Nagy L.G."/>
            <person name="Riley R."/>
            <person name="Tritt A."/>
            <person name="Adam C."/>
            <person name="Daum C."/>
            <person name="Floudas D."/>
            <person name="Sun H."/>
            <person name="Yadav J.S."/>
            <person name="Pangilinan J."/>
            <person name="Larsson K.H."/>
            <person name="Matsuura K."/>
            <person name="Barry K."/>
            <person name="Labutti K."/>
            <person name="Kuo R."/>
            <person name="Ohm R.A."/>
            <person name="Bhattacharya S.S."/>
            <person name="Shirouzu T."/>
            <person name="Yoshinaga Y."/>
            <person name="Martin F.M."/>
            <person name="Grigoriev I.V."/>
            <person name="Hibbett D.S."/>
        </authorList>
    </citation>
    <scope>NUCLEOTIDE SEQUENCE [LARGE SCALE GENOMIC DNA]</scope>
    <source>
        <strain evidence="1 2">HHB14362 ss-1</strain>
    </source>
</reference>
<feature type="non-terminal residue" evidence="1">
    <location>
        <position position="112"/>
    </location>
</feature>
<dbReference type="STRING" id="1314782.A0A165T443"/>
<feature type="non-terminal residue" evidence="1">
    <location>
        <position position="1"/>
    </location>
</feature>
<organism evidence="1 2">
    <name type="scientific">Neolentinus lepideus HHB14362 ss-1</name>
    <dbReference type="NCBI Taxonomy" id="1314782"/>
    <lineage>
        <taxon>Eukaryota</taxon>
        <taxon>Fungi</taxon>
        <taxon>Dikarya</taxon>
        <taxon>Basidiomycota</taxon>
        <taxon>Agaricomycotina</taxon>
        <taxon>Agaricomycetes</taxon>
        <taxon>Gloeophyllales</taxon>
        <taxon>Gloeophyllaceae</taxon>
        <taxon>Neolentinus</taxon>
    </lineage>
</organism>
<protein>
    <submittedName>
        <fullName evidence="1">Uncharacterized protein</fullName>
    </submittedName>
</protein>
<dbReference type="InParanoid" id="A0A165T443"/>
<dbReference type="AlphaFoldDB" id="A0A165T443"/>
<dbReference type="Pfam" id="PF16815">
    <property type="entry name" value="HRI1"/>
    <property type="match status" value="1"/>
</dbReference>
<dbReference type="InterPro" id="IPR043047">
    <property type="entry name" value="Hri1_N_sf"/>
</dbReference>
<accession>A0A165T443</accession>
<dbReference type="EMBL" id="KV425568">
    <property type="protein sequence ID" value="KZT26113.1"/>
    <property type="molecule type" value="Genomic_DNA"/>
</dbReference>
<evidence type="ECO:0000313" key="1">
    <source>
        <dbReference type="EMBL" id="KZT26113.1"/>
    </source>
</evidence>
<keyword evidence="2" id="KW-1185">Reference proteome</keyword>
<evidence type="ECO:0000313" key="2">
    <source>
        <dbReference type="Proteomes" id="UP000076761"/>
    </source>
</evidence>